<dbReference type="HOGENOM" id="CLU_3358707_0_0_11"/>
<dbReference type="STRING" id="749414.SBI_00443"/>
<dbReference type="AlphaFoldDB" id="D7BYN6"/>
<name>D7BYN6_STRBB</name>
<dbReference type="EMBL" id="CP002047">
    <property type="protein sequence ID" value="ADI03564.1"/>
    <property type="molecule type" value="Genomic_DNA"/>
</dbReference>
<keyword evidence="2" id="KW-1185">Reference proteome</keyword>
<dbReference type="Proteomes" id="UP000000377">
    <property type="component" value="Chromosome"/>
</dbReference>
<reference evidence="1 2" key="1">
    <citation type="journal article" date="2010" name="J. Bacteriol.">
        <title>Genome sequence of the milbemycin-producing bacterium Streptomyces bingchenggensis.</title>
        <authorList>
            <person name="Wang X.J."/>
            <person name="Yan Y.J."/>
            <person name="Zhang B."/>
            <person name="An J."/>
            <person name="Wang J.J."/>
            <person name="Tian J."/>
            <person name="Jiang L."/>
            <person name="Chen Y.H."/>
            <person name="Huang S.X."/>
            <person name="Yin M."/>
            <person name="Zhang J."/>
            <person name="Gao A.L."/>
            <person name="Liu C.X."/>
            <person name="Zhu Z.X."/>
            <person name="Xiang W.S."/>
        </authorList>
    </citation>
    <scope>NUCLEOTIDE SEQUENCE [LARGE SCALE GENOMIC DNA]</scope>
    <source>
        <strain evidence="1 2">BCW-1</strain>
    </source>
</reference>
<accession>D7BYN6</accession>
<sequence>MSECRQHPAGTEAMLGDEPGVARSEAIAGFDVPAGA</sequence>
<evidence type="ECO:0000313" key="1">
    <source>
        <dbReference type="EMBL" id="ADI03564.1"/>
    </source>
</evidence>
<organism evidence="1 2">
    <name type="scientific">Streptomyces bingchenggensis (strain BCW-1)</name>
    <dbReference type="NCBI Taxonomy" id="749414"/>
    <lineage>
        <taxon>Bacteria</taxon>
        <taxon>Bacillati</taxon>
        <taxon>Actinomycetota</taxon>
        <taxon>Actinomycetes</taxon>
        <taxon>Kitasatosporales</taxon>
        <taxon>Streptomycetaceae</taxon>
        <taxon>Streptomyces</taxon>
    </lineage>
</organism>
<protein>
    <submittedName>
        <fullName evidence="1">Uncharacterized protein</fullName>
    </submittedName>
</protein>
<dbReference type="PATRIC" id="fig|749414.3.peg.457"/>
<proteinExistence type="predicted"/>
<evidence type="ECO:0000313" key="2">
    <source>
        <dbReference type="Proteomes" id="UP000000377"/>
    </source>
</evidence>
<gene>
    <name evidence="1" type="ordered locus">SBI_00443</name>
</gene>
<dbReference type="KEGG" id="sbh:SBI_00443"/>